<feature type="transmembrane region" description="Helical" evidence="8">
    <location>
        <begin position="277"/>
        <end position="295"/>
    </location>
</feature>
<dbReference type="RefSeq" id="WP_382313761.1">
    <property type="nucleotide sequence ID" value="NZ_JBHUFD010000003.1"/>
</dbReference>
<keyword evidence="3" id="KW-0050">Antiport</keyword>
<sequence length="716" mass="78122">MLLTLLLNALDFSLPLKNPVIIFSLVLFIILFAPILLQRIKVPHIIGLILAGTLVGPYGLNLLQRDSSIVLFGTVGLLYIMFLAGLEIDLSEFKKNRNKIMVFGLATFVLPLTCGVLASHYVLGYSVMASVLLASMFSTHTLVSYPIASRYGVTRNRAVTLTIGGTMITDILALLILAAISGMTKGTADAAFWVRLGGSSLVFVGIVFFGFPIIIRWFFKRFTDSVSQYIFVLAMVFLAAFLAEAAGVEAIIGAFFAGLVLNQFVPHSSPLMNRIDFVGNALFIPFFLIGVGMLVDVSVLVKGTGALKVAAVIVFVAIVTKYVAAKITQKAFRLTPTEGDLIFGLSSSHAAATLAIILVGYNIIIGETPNGDPIRLLDEDVLNGTIILILVSCAVSSFQVEKSARTLALAEDTAADPAETGEKILVSLAYPDTVEEMVDFSLLLRPRKSAVPVYALHIVSDDEADAQEAAGKKMLEQAQRHAAATENKVLPLIRYDASRSNGIIYSIKEQKITSVLLGLHRSFTAHDFLGPVAEKVLESTSEELFVYQPRQPLNTLGRLVAVVPPQAELEAGFDHWLHTVRTIAKEAALPLVWHAHPATLGVIREHNTAAATSPNVQYQPFDNWDDFLIFSKQVQANDLFLIVSSRPGHASYLRQLARLPYYLATYFTENSFLLLFPHQLPLEAGAPELAAAIPEEEAHGVRSYFKGLLSRRKQPR</sequence>
<dbReference type="Proteomes" id="UP001597197">
    <property type="component" value="Unassembled WGS sequence"/>
</dbReference>
<dbReference type="SUPFAM" id="SSF52402">
    <property type="entry name" value="Adenine nucleotide alpha hydrolases-like"/>
    <property type="match status" value="1"/>
</dbReference>
<reference evidence="11" key="1">
    <citation type="journal article" date="2019" name="Int. J. Syst. Evol. Microbiol.">
        <title>The Global Catalogue of Microorganisms (GCM) 10K type strain sequencing project: providing services to taxonomists for standard genome sequencing and annotation.</title>
        <authorList>
            <consortium name="The Broad Institute Genomics Platform"/>
            <consortium name="The Broad Institute Genome Sequencing Center for Infectious Disease"/>
            <person name="Wu L."/>
            <person name="Ma J."/>
        </authorList>
    </citation>
    <scope>NUCLEOTIDE SEQUENCE [LARGE SCALE GENOMIC DNA]</scope>
    <source>
        <strain evidence="11">CGMCC 1.15795</strain>
    </source>
</reference>
<feature type="transmembrane region" description="Helical" evidence="8">
    <location>
        <begin position="127"/>
        <end position="147"/>
    </location>
</feature>
<feature type="transmembrane region" description="Helical" evidence="8">
    <location>
        <begin position="248"/>
        <end position="265"/>
    </location>
</feature>
<feature type="transmembrane region" description="Helical" evidence="8">
    <location>
        <begin position="159"/>
        <end position="180"/>
    </location>
</feature>
<gene>
    <name evidence="10" type="ORF">ACFSDX_12205</name>
</gene>
<dbReference type="InterPro" id="IPR038770">
    <property type="entry name" value="Na+/solute_symporter_sf"/>
</dbReference>
<keyword evidence="2" id="KW-0813">Transport</keyword>
<dbReference type="EMBL" id="JBHUFD010000003">
    <property type="protein sequence ID" value="MFD1873197.1"/>
    <property type="molecule type" value="Genomic_DNA"/>
</dbReference>
<evidence type="ECO:0000256" key="8">
    <source>
        <dbReference type="SAM" id="Phobius"/>
    </source>
</evidence>
<evidence type="ECO:0000256" key="5">
    <source>
        <dbReference type="ARBA" id="ARBA00022989"/>
    </source>
</evidence>
<name>A0ABW4QUD7_9BACT</name>
<dbReference type="PANTHER" id="PTHR43562:SF4">
    <property type="entry name" value="NA(+)_H(+) ANTIPORTER NHAS5"/>
    <property type="match status" value="1"/>
</dbReference>
<comment type="subcellular location">
    <subcellularLocation>
        <location evidence="1">Membrane</location>
        <topology evidence="1">Multi-pass membrane protein</topology>
    </subcellularLocation>
</comment>
<keyword evidence="4 8" id="KW-0812">Transmembrane</keyword>
<feature type="transmembrane region" description="Helical" evidence="8">
    <location>
        <begin position="341"/>
        <end position="361"/>
    </location>
</feature>
<evidence type="ECO:0000313" key="11">
    <source>
        <dbReference type="Proteomes" id="UP001597197"/>
    </source>
</evidence>
<evidence type="ECO:0000256" key="7">
    <source>
        <dbReference type="ARBA" id="ARBA00023136"/>
    </source>
</evidence>
<evidence type="ECO:0000259" key="9">
    <source>
        <dbReference type="Pfam" id="PF00999"/>
    </source>
</evidence>
<feature type="transmembrane region" description="Helical" evidence="8">
    <location>
        <begin position="200"/>
        <end position="219"/>
    </location>
</feature>
<feature type="transmembrane region" description="Helical" evidence="8">
    <location>
        <begin position="381"/>
        <end position="400"/>
    </location>
</feature>
<keyword evidence="5 8" id="KW-1133">Transmembrane helix</keyword>
<feature type="transmembrane region" description="Helical" evidence="8">
    <location>
        <begin position="20"/>
        <end position="37"/>
    </location>
</feature>
<protein>
    <submittedName>
        <fullName evidence="10">Cation:proton antiporter</fullName>
    </submittedName>
</protein>
<feature type="transmembrane region" description="Helical" evidence="8">
    <location>
        <begin position="44"/>
        <end position="63"/>
    </location>
</feature>
<keyword evidence="6" id="KW-0406">Ion transport</keyword>
<evidence type="ECO:0000256" key="4">
    <source>
        <dbReference type="ARBA" id="ARBA00022692"/>
    </source>
</evidence>
<keyword evidence="11" id="KW-1185">Reference proteome</keyword>
<feature type="transmembrane region" description="Helical" evidence="8">
    <location>
        <begin position="69"/>
        <end position="88"/>
    </location>
</feature>
<feature type="transmembrane region" description="Helical" evidence="8">
    <location>
        <begin position="301"/>
        <end position="320"/>
    </location>
</feature>
<keyword evidence="7 8" id="KW-0472">Membrane</keyword>
<dbReference type="Pfam" id="PF00999">
    <property type="entry name" value="Na_H_Exchanger"/>
    <property type="match status" value="1"/>
</dbReference>
<dbReference type="Gene3D" id="1.20.1530.20">
    <property type="match status" value="1"/>
</dbReference>
<dbReference type="PANTHER" id="PTHR43562">
    <property type="entry name" value="NAPA-TYPE SODIUM/HYDROGEN ANTIPORTER"/>
    <property type="match status" value="1"/>
</dbReference>
<evidence type="ECO:0000313" key="10">
    <source>
        <dbReference type="EMBL" id="MFD1873197.1"/>
    </source>
</evidence>
<feature type="transmembrane region" description="Helical" evidence="8">
    <location>
        <begin position="100"/>
        <end position="121"/>
    </location>
</feature>
<evidence type="ECO:0000256" key="3">
    <source>
        <dbReference type="ARBA" id="ARBA00022449"/>
    </source>
</evidence>
<comment type="caution">
    <text evidence="10">The sequence shown here is derived from an EMBL/GenBank/DDBJ whole genome shotgun (WGS) entry which is preliminary data.</text>
</comment>
<dbReference type="InterPro" id="IPR006153">
    <property type="entry name" value="Cation/H_exchanger_TM"/>
</dbReference>
<evidence type="ECO:0000256" key="6">
    <source>
        <dbReference type="ARBA" id="ARBA00023065"/>
    </source>
</evidence>
<evidence type="ECO:0000256" key="2">
    <source>
        <dbReference type="ARBA" id="ARBA00022448"/>
    </source>
</evidence>
<feature type="transmembrane region" description="Helical" evidence="8">
    <location>
        <begin position="226"/>
        <end position="242"/>
    </location>
</feature>
<feature type="domain" description="Cation/H+ exchanger transmembrane" evidence="9">
    <location>
        <begin position="28"/>
        <end position="396"/>
    </location>
</feature>
<organism evidence="10 11">
    <name type="scientific">Hymenobacter bucti</name>
    <dbReference type="NCBI Taxonomy" id="1844114"/>
    <lineage>
        <taxon>Bacteria</taxon>
        <taxon>Pseudomonadati</taxon>
        <taxon>Bacteroidota</taxon>
        <taxon>Cytophagia</taxon>
        <taxon>Cytophagales</taxon>
        <taxon>Hymenobacteraceae</taxon>
        <taxon>Hymenobacter</taxon>
    </lineage>
</organism>
<accession>A0ABW4QUD7</accession>
<proteinExistence type="predicted"/>
<evidence type="ECO:0000256" key="1">
    <source>
        <dbReference type="ARBA" id="ARBA00004141"/>
    </source>
</evidence>